<dbReference type="Gene3D" id="3.90.1590.10">
    <property type="entry name" value="glutathione-dependent formaldehyde- activating enzyme (gfa)"/>
    <property type="match status" value="1"/>
</dbReference>
<dbReference type="PROSITE" id="PS51891">
    <property type="entry name" value="CENP_V_GFA"/>
    <property type="match status" value="1"/>
</dbReference>
<accession>A0A1G7BH28</accession>
<evidence type="ECO:0000256" key="3">
    <source>
        <dbReference type="ARBA" id="ARBA00022833"/>
    </source>
</evidence>
<dbReference type="RefSeq" id="WP_090523336.1">
    <property type="nucleotide sequence ID" value="NZ_FNAH01000005.1"/>
</dbReference>
<reference evidence="6 7" key="1">
    <citation type="submission" date="2016-10" db="EMBL/GenBank/DDBJ databases">
        <authorList>
            <person name="de Groot N.N."/>
        </authorList>
    </citation>
    <scope>NUCLEOTIDE SEQUENCE [LARGE SCALE GENOMIC DNA]</scope>
    <source>
        <strain evidence="6 7">DSM 22220</strain>
    </source>
</reference>
<keyword evidence="2" id="KW-0479">Metal-binding</keyword>
<dbReference type="OrthoDB" id="9807246at2"/>
<dbReference type="STRING" id="591205.SAMN05421538_10586"/>
<dbReference type="EMBL" id="FNAH01000005">
    <property type="protein sequence ID" value="SDE26050.1"/>
    <property type="molecule type" value="Genomic_DNA"/>
</dbReference>
<evidence type="ECO:0000259" key="5">
    <source>
        <dbReference type="PROSITE" id="PS51891"/>
    </source>
</evidence>
<dbReference type="GO" id="GO:0016846">
    <property type="term" value="F:carbon-sulfur lyase activity"/>
    <property type="evidence" value="ECO:0007669"/>
    <property type="project" value="InterPro"/>
</dbReference>
<comment type="similarity">
    <text evidence="1">Belongs to the Gfa family.</text>
</comment>
<proteinExistence type="inferred from homology"/>
<dbReference type="InterPro" id="IPR006913">
    <property type="entry name" value="CENP-V/GFA"/>
</dbReference>
<evidence type="ECO:0000256" key="1">
    <source>
        <dbReference type="ARBA" id="ARBA00005495"/>
    </source>
</evidence>
<dbReference type="SUPFAM" id="SSF51316">
    <property type="entry name" value="Mss4-like"/>
    <property type="match status" value="1"/>
</dbReference>
<dbReference type="InterPro" id="IPR011057">
    <property type="entry name" value="Mss4-like_sf"/>
</dbReference>
<gene>
    <name evidence="6" type="ORF">SAMN05421538_10586</name>
</gene>
<dbReference type="AlphaFoldDB" id="A0A1G7BH28"/>
<keyword evidence="3" id="KW-0862">Zinc</keyword>
<evidence type="ECO:0000313" key="6">
    <source>
        <dbReference type="EMBL" id="SDE26050.1"/>
    </source>
</evidence>
<dbReference type="PANTHER" id="PTHR33337">
    <property type="entry name" value="GFA DOMAIN-CONTAINING PROTEIN"/>
    <property type="match status" value="1"/>
</dbReference>
<sequence>MADTSGTITATCRCGQVKITVQGPPAVTNACHCTGCQAMTSSAFSLGVMYHGDAVTIEGETVMGGLKGDASQHHCCANCLSWVFTRAEGFAPFINIHSAMLGDLARQPPFIEVWTDEKLDWVETGAAHSFAQFPPPGDMPGLLQEFARSRG</sequence>
<dbReference type="Pfam" id="PF04828">
    <property type="entry name" value="GFA"/>
    <property type="match status" value="1"/>
</dbReference>
<organism evidence="6 7">
    <name type="scientific">Paracoccus isoporae</name>
    <dbReference type="NCBI Taxonomy" id="591205"/>
    <lineage>
        <taxon>Bacteria</taxon>
        <taxon>Pseudomonadati</taxon>
        <taxon>Pseudomonadota</taxon>
        <taxon>Alphaproteobacteria</taxon>
        <taxon>Rhodobacterales</taxon>
        <taxon>Paracoccaceae</taxon>
        <taxon>Paracoccus</taxon>
    </lineage>
</organism>
<keyword evidence="4" id="KW-0456">Lyase</keyword>
<dbReference type="PANTHER" id="PTHR33337:SF40">
    <property type="entry name" value="CENP-V_GFA DOMAIN-CONTAINING PROTEIN-RELATED"/>
    <property type="match status" value="1"/>
</dbReference>
<name>A0A1G7BH28_9RHOB</name>
<dbReference type="GO" id="GO:0046872">
    <property type="term" value="F:metal ion binding"/>
    <property type="evidence" value="ECO:0007669"/>
    <property type="project" value="UniProtKB-KW"/>
</dbReference>
<feature type="domain" description="CENP-V/GFA" evidence="5">
    <location>
        <begin position="4"/>
        <end position="115"/>
    </location>
</feature>
<dbReference type="Proteomes" id="UP000199344">
    <property type="component" value="Unassembled WGS sequence"/>
</dbReference>
<keyword evidence="7" id="KW-1185">Reference proteome</keyword>
<protein>
    <submittedName>
        <fullName evidence="6">Uncharacterized conserved protein</fullName>
    </submittedName>
</protein>
<evidence type="ECO:0000256" key="4">
    <source>
        <dbReference type="ARBA" id="ARBA00023239"/>
    </source>
</evidence>
<evidence type="ECO:0000313" key="7">
    <source>
        <dbReference type="Proteomes" id="UP000199344"/>
    </source>
</evidence>
<evidence type="ECO:0000256" key="2">
    <source>
        <dbReference type="ARBA" id="ARBA00022723"/>
    </source>
</evidence>